<evidence type="ECO:0000256" key="2">
    <source>
        <dbReference type="ARBA" id="ARBA00022692"/>
    </source>
</evidence>
<feature type="transmembrane region" description="Helical" evidence="5">
    <location>
        <begin position="283"/>
        <end position="301"/>
    </location>
</feature>
<accession>A0A9P3UHM0</accession>
<keyword evidence="4 5" id="KW-0472">Membrane</keyword>
<evidence type="ECO:0000256" key="1">
    <source>
        <dbReference type="ARBA" id="ARBA00004141"/>
    </source>
</evidence>
<keyword evidence="7" id="KW-1185">Reference proteome</keyword>
<proteinExistence type="predicted"/>
<reference evidence="6" key="1">
    <citation type="submission" date="2022-07" db="EMBL/GenBank/DDBJ databases">
        <title>The genome of Lyophyllum shimeji provides insight into the initial evolution of ectomycorrhizal fungal genome.</title>
        <authorList>
            <person name="Kobayashi Y."/>
            <person name="Shibata T."/>
            <person name="Hirakawa H."/>
            <person name="Shigenobu S."/>
            <person name="Nishiyama T."/>
            <person name="Yamada A."/>
            <person name="Hasebe M."/>
            <person name="Kawaguchi M."/>
        </authorList>
    </citation>
    <scope>NUCLEOTIDE SEQUENCE</scope>
    <source>
        <strain evidence="6">AT787</strain>
    </source>
</reference>
<dbReference type="Pfam" id="PF07690">
    <property type="entry name" value="MFS_1"/>
    <property type="match status" value="1"/>
</dbReference>
<comment type="caution">
    <text evidence="6">The sequence shown here is derived from an EMBL/GenBank/DDBJ whole genome shotgun (WGS) entry which is preliminary data.</text>
</comment>
<dbReference type="GO" id="GO:0022857">
    <property type="term" value="F:transmembrane transporter activity"/>
    <property type="evidence" value="ECO:0007669"/>
    <property type="project" value="InterPro"/>
</dbReference>
<evidence type="ECO:0000313" key="7">
    <source>
        <dbReference type="Proteomes" id="UP001063166"/>
    </source>
</evidence>
<dbReference type="SUPFAM" id="SSF103473">
    <property type="entry name" value="MFS general substrate transporter"/>
    <property type="match status" value="1"/>
</dbReference>
<feature type="transmembrane region" description="Helical" evidence="5">
    <location>
        <begin position="158"/>
        <end position="179"/>
    </location>
</feature>
<evidence type="ECO:0000256" key="5">
    <source>
        <dbReference type="SAM" id="Phobius"/>
    </source>
</evidence>
<feature type="transmembrane region" description="Helical" evidence="5">
    <location>
        <begin position="362"/>
        <end position="382"/>
    </location>
</feature>
<feature type="transmembrane region" description="Helical" evidence="5">
    <location>
        <begin position="20"/>
        <end position="40"/>
    </location>
</feature>
<dbReference type="InterPro" id="IPR036259">
    <property type="entry name" value="MFS_trans_sf"/>
</dbReference>
<feature type="transmembrane region" description="Helical" evidence="5">
    <location>
        <begin position="423"/>
        <end position="441"/>
    </location>
</feature>
<comment type="subcellular location">
    <subcellularLocation>
        <location evidence="1">Membrane</location>
        <topology evidence="1">Multi-pass membrane protein</topology>
    </subcellularLocation>
</comment>
<dbReference type="InterPro" id="IPR011701">
    <property type="entry name" value="MFS"/>
</dbReference>
<organism evidence="6 7">
    <name type="scientific">Lyophyllum shimeji</name>
    <name type="common">Hon-shimeji</name>
    <name type="synonym">Tricholoma shimeji</name>
    <dbReference type="NCBI Taxonomy" id="47721"/>
    <lineage>
        <taxon>Eukaryota</taxon>
        <taxon>Fungi</taxon>
        <taxon>Dikarya</taxon>
        <taxon>Basidiomycota</taxon>
        <taxon>Agaricomycotina</taxon>
        <taxon>Agaricomycetes</taxon>
        <taxon>Agaricomycetidae</taxon>
        <taxon>Agaricales</taxon>
        <taxon>Tricholomatineae</taxon>
        <taxon>Lyophyllaceae</taxon>
        <taxon>Lyophyllum</taxon>
    </lineage>
</organism>
<dbReference type="Proteomes" id="UP001063166">
    <property type="component" value="Unassembled WGS sequence"/>
</dbReference>
<dbReference type="PANTHER" id="PTHR21576">
    <property type="entry name" value="UNCHARACTERIZED NODULIN-LIKE PROTEIN"/>
    <property type="match status" value="1"/>
</dbReference>
<name>A0A9P3UHM0_LYOSH</name>
<dbReference type="AlphaFoldDB" id="A0A9P3UHM0"/>
<feature type="transmembrane region" description="Helical" evidence="5">
    <location>
        <begin position="388"/>
        <end position="411"/>
    </location>
</feature>
<dbReference type="GO" id="GO:0000329">
    <property type="term" value="C:fungal-type vacuole membrane"/>
    <property type="evidence" value="ECO:0007669"/>
    <property type="project" value="TreeGrafter"/>
</dbReference>
<sequence length="528" mass="56742">MASKPVEYPGLISVPRLSTLVASLAVTLVAGTNYAFSAYAPQLGSRLRITHTHLNVIGLAGNVGVFSSGPIWGRIADLHGPRLPLASAFSLLLAGYSGIRFIYDAGVPASSTAIPSFSFCALVLCSFMTGVGSNAGLNSAVNSTTKTFPDKARATATGVVLSGFGLSAFLFSTTSRVWFAGNPSSFILLLSLAPSIPMMVGYFLVRPIPLPPAERPGGAQDSRHLWHKVEAQDHQDGETRALLPSPRSHPMLSPPVSLSRRAAVGQGLPPNVYGRKLWLSKDFWLLFTILSLLSGTGLMYINNVGSISQALYAKSTTAYKPVEAARWQADQVSTISVLNCMGRIVIGLITDYGKHHLGLPRSYCFVLVSAVFLASQVMVANIDDIHNLWLASATLGLAHGSAFSLLAPVCLDWFGMPHFSENSGYLALSPIFAGNLFSFVFGRTLDSNSASTGALLRPQTTGEGRCVLGRQCYVEALYLTMGACFVALVLSFWAGWRDRMLMTTRRRLRNLKLEVDSSENLVNRPVSC</sequence>
<evidence type="ECO:0000313" key="6">
    <source>
        <dbReference type="EMBL" id="GLB33203.1"/>
    </source>
</evidence>
<dbReference type="OrthoDB" id="410267at2759"/>
<dbReference type="PANTHER" id="PTHR21576:SF160">
    <property type="entry name" value="NODULIN-LIKE DOMAIN-CONTAINING PROTEIN"/>
    <property type="match status" value="1"/>
</dbReference>
<evidence type="ECO:0000256" key="4">
    <source>
        <dbReference type="ARBA" id="ARBA00023136"/>
    </source>
</evidence>
<keyword evidence="3 5" id="KW-1133">Transmembrane helix</keyword>
<feature type="transmembrane region" description="Helical" evidence="5">
    <location>
        <begin position="185"/>
        <end position="205"/>
    </location>
</feature>
<gene>
    <name evidence="6" type="ORF">LshimejAT787_0100880</name>
</gene>
<dbReference type="EMBL" id="BRPK01000001">
    <property type="protein sequence ID" value="GLB33203.1"/>
    <property type="molecule type" value="Genomic_DNA"/>
</dbReference>
<feature type="transmembrane region" description="Helical" evidence="5">
    <location>
        <begin position="115"/>
        <end position="137"/>
    </location>
</feature>
<dbReference type="Gene3D" id="1.20.1250.20">
    <property type="entry name" value="MFS general substrate transporter like domains"/>
    <property type="match status" value="1"/>
</dbReference>
<evidence type="ECO:0000256" key="3">
    <source>
        <dbReference type="ARBA" id="ARBA00022989"/>
    </source>
</evidence>
<feature type="transmembrane region" description="Helical" evidence="5">
    <location>
        <begin position="83"/>
        <end position="103"/>
    </location>
</feature>
<feature type="transmembrane region" description="Helical" evidence="5">
    <location>
        <begin position="477"/>
        <end position="496"/>
    </location>
</feature>
<keyword evidence="2 5" id="KW-0812">Transmembrane</keyword>
<protein>
    <submittedName>
        <fullName evidence="6">MFS general substrate transporter</fullName>
    </submittedName>
</protein>